<dbReference type="Proteomes" id="UP000193335">
    <property type="component" value="Unassembled WGS sequence"/>
</dbReference>
<feature type="domain" description="HTH cro/C1-type" evidence="1">
    <location>
        <begin position="13"/>
        <end position="48"/>
    </location>
</feature>
<dbReference type="Gene3D" id="1.10.260.40">
    <property type="entry name" value="lambda repressor-like DNA-binding domains"/>
    <property type="match status" value="1"/>
</dbReference>
<reference evidence="2 3" key="1">
    <citation type="submission" date="2017-03" db="EMBL/GenBank/DDBJ databases">
        <title>Whole genome sequences of fourteen strains of Bradyrhizobium canariense and one strain of Bradyrhizobium japonicum isolated from Lupinus (Papilionoideae: Genisteae) species in Algeria.</title>
        <authorList>
            <person name="Crovadore J."/>
            <person name="Chekireb D."/>
            <person name="Brachmann A."/>
            <person name="Chablais R."/>
            <person name="Cochard B."/>
            <person name="Lefort F."/>
        </authorList>
    </citation>
    <scope>NUCLEOTIDE SEQUENCE [LARGE SCALE GENOMIC DNA]</scope>
    <source>
        <strain evidence="2 3">UBMA197</strain>
    </source>
</reference>
<evidence type="ECO:0000259" key="1">
    <source>
        <dbReference type="PROSITE" id="PS50943"/>
    </source>
</evidence>
<dbReference type="InterPro" id="IPR010982">
    <property type="entry name" value="Lambda_DNA-bd_dom_sf"/>
</dbReference>
<dbReference type="CDD" id="cd00093">
    <property type="entry name" value="HTH_XRE"/>
    <property type="match status" value="1"/>
</dbReference>
<accession>A0A1Y2J9Y6</accession>
<dbReference type="RefSeq" id="WP_085405569.1">
    <property type="nucleotide sequence ID" value="NZ_NAFL01000286.1"/>
</dbReference>
<gene>
    <name evidence="2" type="ORF">BSZ19_46585</name>
</gene>
<dbReference type="SMART" id="SM00530">
    <property type="entry name" value="HTH_XRE"/>
    <property type="match status" value="1"/>
</dbReference>
<dbReference type="PROSITE" id="PS50943">
    <property type="entry name" value="HTH_CROC1"/>
    <property type="match status" value="1"/>
</dbReference>
<evidence type="ECO:0000313" key="3">
    <source>
        <dbReference type="Proteomes" id="UP000193335"/>
    </source>
</evidence>
<dbReference type="EMBL" id="NAFL01000286">
    <property type="protein sequence ID" value="OSJ22366.1"/>
    <property type="molecule type" value="Genomic_DNA"/>
</dbReference>
<evidence type="ECO:0000313" key="2">
    <source>
        <dbReference type="EMBL" id="OSJ22366.1"/>
    </source>
</evidence>
<dbReference type="SUPFAM" id="SSF47413">
    <property type="entry name" value="lambda repressor-like DNA-binding domains"/>
    <property type="match status" value="1"/>
</dbReference>
<dbReference type="Pfam" id="PF01381">
    <property type="entry name" value="HTH_3"/>
    <property type="match status" value="1"/>
</dbReference>
<organism evidence="2 3">
    <name type="scientific">Bradyrhizobium japonicum</name>
    <dbReference type="NCBI Taxonomy" id="375"/>
    <lineage>
        <taxon>Bacteria</taxon>
        <taxon>Pseudomonadati</taxon>
        <taxon>Pseudomonadota</taxon>
        <taxon>Alphaproteobacteria</taxon>
        <taxon>Hyphomicrobiales</taxon>
        <taxon>Nitrobacteraceae</taxon>
        <taxon>Bradyrhizobium</taxon>
    </lineage>
</organism>
<dbReference type="InterPro" id="IPR001387">
    <property type="entry name" value="Cro/C1-type_HTH"/>
</dbReference>
<proteinExistence type="predicted"/>
<comment type="caution">
    <text evidence="2">The sequence shown here is derived from an EMBL/GenBank/DDBJ whole genome shotgun (WGS) entry which is preliminary data.</text>
</comment>
<dbReference type="AlphaFoldDB" id="A0A1Y2J9Y6"/>
<dbReference type="GO" id="GO:0003677">
    <property type="term" value="F:DNA binding"/>
    <property type="evidence" value="ECO:0007669"/>
    <property type="project" value="InterPro"/>
</dbReference>
<sequence>MTGRDLSLLAAQIRAARGLLGWSQAYLAEGCNIHRATLVDLESGKREPQEATVAVLMNELTAAGIVFTEKGVEFRKWPAKTYVLTPIKRKR</sequence>
<protein>
    <recommendedName>
        <fullName evidence="1">HTH cro/C1-type domain-containing protein</fullName>
    </recommendedName>
</protein>
<name>A0A1Y2J9Y6_BRAJP</name>